<dbReference type="AlphaFoldDB" id="A0A0E9PC29"/>
<reference evidence="1" key="1">
    <citation type="submission" date="2014-11" db="EMBL/GenBank/DDBJ databases">
        <authorList>
            <person name="Amaro Gonzalez C."/>
        </authorList>
    </citation>
    <scope>NUCLEOTIDE SEQUENCE</scope>
</reference>
<reference evidence="1" key="2">
    <citation type="journal article" date="2015" name="Fish Shellfish Immunol.">
        <title>Early steps in the European eel (Anguilla anguilla)-Vibrio vulnificus interaction in the gills: Role of the RtxA13 toxin.</title>
        <authorList>
            <person name="Callol A."/>
            <person name="Pajuelo D."/>
            <person name="Ebbesson L."/>
            <person name="Teles M."/>
            <person name="MacKenzie S."/>
            <person name="Amaro C."/>
        </authorList>
    </citation>
    <scope>NUCLEOTIDE SEQUENCE</scope>
</reference>
<evidence type="ECO:0000313" key="1">
    <source>
        <dbReference type="EMBL" id="JAH01605.1"/>
    </source>
</evidence>
<proteinExistence type="predicted"/>
<organism evidence="1">
    <name type="scientific">Anguilla anguilla</name>
    <name type="common">European freshwater eel</name>
    <name type="synonym">Muraena anguilla</name>
    <dbReference type="NCBI Taxonomy" id="7936"/>
    <lineage>
        <taxon>Eukaryota</taxon>
        <taxon>Metazoa</taxon>
        <taxon>Chordata</taxon>
        <taxon>Craniata</taxon>
        <taxon>Vertebrata</taxon>
        <taxon>Euteleostomi</taxon>
        <taxon>Actinopterygii</taxon>
        <taxon>Neopterygii</taxon>
        <taxon>Teleostei</taxon>
        <taxon>Anguilliformes</taxon>
        <taxon>Anguillidae</taxon>
        <taxon>Anguilla</taxon>
    </lineage>
</organism>
<protein>
    <submittedName>
        <fullName evidence="1">Uncharacterized protein</fullName>
    </submittedName>
</protein>
<dbReference type="EMBL" id="GBXM01106972">
    <property type="protein sequence ID" value="JAH01605.1"/>
    <property type="molecule type" value="Transcribed_RNA"/>
</dbReference>
<name>A0A0E9PC29_ANGAN</name>
<sequence length="62" mass="7098">MTSALQRHHDTRQRATVPQRGSVLLQLHTCTYACLCTCAYTVLHTLFTVHTHTRTHTKLYAC</sequence>
<accession>A0A0E9PC29</accession>